<dbReference type="Pfam" id="PF02909">
    <property type="entry name" value="TetR_C_1"/>
    <property type="match status" value="1"/>
</dbReference>
<dbReference type="Gene3D" id="1.10.357.10">
    <property type="entry name" value="Tetracycline Repressor, domain 2"/>
    <property type="match status" value="1"/>
</dbReference>
<evidence type="ECO:0000256" key="2">
    <source>
        <dbReference type="ARBA" id="ARBA00023125"/>
    </source>
</evidence>
<evidence type="ECO:0000256" key="4">
    <source>
        <dbReference type="PROSITE-ProRule" id="PRU00335"/>
    </source>
</evidence>
<keyword evidence="1" id="KW-0805">Transcription regulation</keyword>
<evidence type="ECO:0000313" key="7">
    <source>
        <dbReference type="Proteomes" id="UP000199622"/>
    </source>
</evidence>
<dbReference type="SUPFAM" id="SSF48498">
    <property type="entry name" value="Tetracyclin repressor-like, C-terminal domain"/>
    <property type="match status" value="1"/>
</dbReference>
<dbReference type="Gene3D" id="1.10.10.60">
    <property type="entry name" value="Homeodomain-like"/>
    <property type="match status" value="1"/>
</dbReference>
<dbReference type="InterPro" id="IPR009057">
    <property type="entry name" value="Homeodomain-like_sf"/>
</dbReference>
<dbReference type="Proteomes" id="UP000199622">
    <property type="component" value="Unassembled WGS sequence"/>
</dbReference>
<gene>
    <name evidence="6" type="ORF">SAMN04489727_0367</name>
</gene>
<dbReference type="PROSITE" id="PS01081">
    <property type="entry name" value="HTH_TETR_1"/>
    <property type="match status" value="1"/>
</dbReference>
<reference evidence="7" key="1">
    <citation type="submission" date="2016-10" db="EMBL/GenBank/DDBJ databases">
        <authorList>
            <person name="Varghese N."/>
            <person name="Submissions S."/>
        </authorList>
    </citation>
    <scope>NUCLEOTIDE SEQUENCE [LARGE SCALE GENOMIC DNA]</scope>
    <source>
        <strain evidence="7">DSM 44544</strain>
    </source>
</reference>
<dbReference type="OrthoDB" id="3818006at2"/>
<dbReference type="PANTHER" id="PTHR30055:SF151">
    <property type="entry name" value="TRANSCRIPTIONAL REGULATORY PROTEIN"/>
    <property type="match status" value="1"/>
</dbReference>
<dbReference type="PANTHER" id="PTHR30055">
    <property type="entry name" value="HTH-TYPE TRANSCRIPTIONAL REGULATOR RUTR"/>
    <property type="match status" value="1"/>
</dbReference>
<dbReference type="PROSITE" id="PS50977">
    <property type="entry name" value="HTH_TETR_2"/>
    <property type="match status" value="1"/>
</dbReference>
<proteinExistence type="predicted"/>
<dbReference type="Pfam" id="PF00440">
    <property type="entry name" value="TetR_N"/>
    <property type="match status" value="1"/>
</dbReference>
<dbReference type="STRING" id="208445.SAMN04489727_0367"/>
<dbReference type="RefSeq" id="WP_091304105.1">
    <property type="nucleotide sequence ID" value="NZ_FNSO01000002.1"/>
</dbReference>
<sequence>MPVEEQQPVASVWTRPQRRREQPALSRAQIVAVALELLDTEGIEALSMRKLGARLDAGATSLYRHVANKDELLELVVDEVYGQIEVPDIWGRDWRTAVTGCAGSARAVLLRHPWVASVLGQVGLSYLGPNVMRLNERMLALFEAAGFDLPEADRALGTVMAYVIGTATTEAAWLTTLTRSGRTEQEWLNTLRPAAIEATKPYPRLHALATAEQQAEEEREDAFHYGLARVLDGLAARLA</sequence>
<protein>
    <submittedName>
        <fullName evidence="6">DNA-binding transcriptional regulator, AcrR family</fullName>
    </submittedName>
</protein>
<evidence type="ECO:0000256" key="3">
    <source>
        <dbReference type="ARBA" id="ARBA00023163"/>
    </source>
</evidence>
<dbReference type="InterPro" id="IPR050109">
    <property type="entry name" value="HTH-type_TetR-like_transc_reg"/>
</dbReference>
<feature type="DNA-binding region" description="H-T-H motif" evidence="4">
    <location>
        <begin position="47"/>
        <end position="66"/>
    </location>
</feature>
<feature type="domain" description="HTH tetR-type" evidence="5">
    <location>
        <begin position="24"/>
        <end position="84"/>
    </location>
</feature>
<organism evidence="6 7">
    <name type="scientific">Amycolatopsis tolypomycina</name>
    <dbReference type="NCBI Taxonomy" id="208445"/>
    <lineage>
        <taxon>Bacteria</taxon>
        <taxon>Bacillati</taxon>
        <taxon>Actinomycetota</taxon>
        <taxon>Actinomycetes</taxon>
        <taxon>Pseudonocardiales</taxon>
        <taxon>Pseudonocardiaceae</taxon>
        <taxon>Amycolatopsis</taxon>
    </lineage>
</organism>
<dbReference type="EMBL" id="FNSO01000002">
    <property type="protein sequence ID" value="SEB31976.1"/>
    <property type="molecule type" value="Genomic_DNA"/>
</dbReference>
<dbReference type="InterPro" id="IPR004111">
    <property type="entry name" value="Repressor_TetR_C"/>
</dbReference>
<name>A0A1H4IE56_9PSEU</name>
<dbReference type="SUPFAM" id="SSF46689">
    <property type="entry name" value="Homeodomain-like"/>
    <property type="match status" value="1"/>
</dbReference>
<dbReference type="GO" id="GO:0000976">
    <property type="term" value="F:transcription cis-regulatory region binding"/>
    <property type="evidence" value="ECO:0007669"/>
    <property type="project" value="TreeGrafter"/>
</dbReference>
<evidence type="ECO:0000259" key="5">
    <source>
        <dbReference type="PROSITE" id="PS50977"/>
    </source>
</evidence>
<accession>A0A1H4IE56</accession>
<dbReference type="InterPro" id="IPR023772">
    <property type="entry name" value="DNA-bd_HTH_TetR-type_CS"/>
</dbReference>
<dbReference type="InterPro" id="IPR036271">
    <property type="entry name" value="Tet_transcr_reg_TetR-rel_C_sf"/>
</dbReference>
<dbReference type="GO" id="GO:0003700">
    <property type="term" value="F:DNA-binding transcription factor activity"/>
    <property type="evidence" value="ECO:0007669"/>
    <property type="project" value="TreeGrafter"/>
</dbReference>
<evidence type="ECO:0000256" key="1">
    <source>
        <dbReference type="ARBA" id="ARBA00023015"/>
    </source>
</evidence>
<keyword evidence="7" id="KW-1185">Reference proteome</keyword>
<keyword evidence="3" id="KW-0804">Transcription</keyword>
<dbReference type="GO" id="GO:0045892">
    <property type="term" value="P:negative regulation of DNA-templated transcription"/>
    <property type="evidence" value="ECO:0007669"/>
    <property type="project" value="InterPro"/>
</dbReference>
<dbReference type="AlphaFoldDB" id="A0A1H4IE56"/>
<dbReference type="InterPro" id="IPR001647">
    <property type="entry name" value="HTH_TetR"/>
</dbReference>
<evidence type="ECO:0000313" key="6">
    <source>
        <dbReference type="EMBL" id="SEB31976.1"/>
    </source>
</evidence>
<keyword evidence="2 4" id="KW-0238">DNA-binding</keyword>